<keyword evidence="3" id="KW-1185">Reference proteome</keyword>
<dbReference type="KEGG" id="abp:AGABI1DRAFT132873"/>
<reference evidence="3" key="1">
    <citation type="journal article" date="2012" name="Proc. Natl. Acad. Sci. U.S.A.">
        <title>Genome sequence of the button mushroom Agaricus bisporus reveals mechanisms governing adaptation to a humic-rich ecological niche.</title>
        <authorList>
            <person name="Morin E."/>
            <person name="Kohler A."/>
            <person name="Baker A.R."/>
            <person name="Foulongne-Oriol M."/>
            <person name="Lombard V."/>
            <person name="Nagy L.G."/>
            <person name="Ohm R.A."/>
            <person name="Patyshakuliyeva A."/>
            <person name="Brun A."/>
            <person name="Aerts A.L."/>
            <person name="Bailey A.M."/>
            <person name="Billette C."/>
            <person name="Coutinho P.M."/>
            <person name="Deakin G."/>
            <person name="Doddapaneni H."/>
            <person name="Floudas D."/>
            <person name="Grimwood J."/>
            <person name="Hilden K."/>
            <person name="Kuees U."/>
            <person name="LaButti K.M."/>
            <person name="Lapidus A."/>
            <person name="Lindquist E.A."/>
            <person name="Lucas S.M."/>
            <person name="Murat C."/>
            <person name="Riley R.W."/>
            <person name="Salamov A.A."/>
            <person name="Schmutz J."/>
            <person name="Subramanian V."/>
            <person name="Woesten H.A.B."/>
            <person name="Xu J."/>
            <person name="Eastwood D.C."/>
            <person name="Foster G.D."/>
            <person name="Sonnenberg A.S."/>
            <person name="Cullen D."/>
            <person name="de Vries R.P."/>
            <person name="Lundell T."/>
            <person name="Hibbett D.S."/>
            <person name="Henrissat B."/>
            <person name="Burton K.S."/>
            <person name="Kerrigan R.W."/>
            <person name="Challen M.P."/>
            <person name="Grigoriev I.V."/>
            <person name="Martin F."/>
        </authorList>
    </citation>
    <scope>NUCLEOTIDE SEQUENCE [LARGE SCALE GENOMIC DNA]</scope>
    <source>
        <strain evidence="3">JB137-S8 / ATCC MYA-4627 / FGSC 10392</strain>
    </source>
</reference>
<sequence length="196" mass="21898">MEVVDIIATLNGVLDDVCFFQNMLPRNPYVGPFTIPLWLINVTTDGLFVWRCYTVCGGLQSQRRWFTLLWVMPLIVYIVMIFTGSIVVARFAAFNVGGILSDALPPFQYSVTGFLNTLITACIVILILRYRCAAREAFGENHEMPYLSIMTVLIESASLVVVIDVLAAVGYSQGVLGNIATQVWVPMQVSFRIQFD</sequence>
<dbReference type="AlphaFoldDB" id="K5VK88"/>
<dbReference type="InParanoid" id="K5VK88"/>
<feature type="transmembrane region" description="Helical" evidence="1">
    <location>
        <begin position="65"/>
        <end position="87"/>
    </location>
</feature>
<feature type="transmembrane region" description="Helical" evidence="1">
    <location>
        <begin position="33"/>
        <end position="53"/>
    </location>
</feature>
<dbReference type="Proteomes" id="UP000008493">
    <property type="component" value="Unassembled WGS sequence"/>
</dbReference>
<dbReference type="RefSeq" id="XP_007334574.1">
    <property type="nucleotide sequence ID" value="XM_007334512.1"/>
</dbReference>
<feature type="transmembrane region" description="Helical" evidence="1">
    <location>
        <begin position="107"/>
        <end position="128"/>
    </location>
</feature>
<feature type="transmembrane region" description="Helical" evidence="1">
    <location>
        <begin position="149"/>
        <end position="171"/>
    </location>
</feature>
<dbReference type="EMBL" id="JH971428">
    <property type="protein sequence ID" value="EKM74754.1"/>
    <property type="molecule type" value="Genomic_DNA"/>
</dbReference>
<evidence type="ECO:0000313" key="2">
    <source>
        <dbReference type="EMBL" id="EKM74754.1"/>
    </source>
</evidence>
<organism evidence="2 3">
    <name type="scientific">Agaricus bisporus var. burnettii (strain JB137-S8 / ATCC MYA-4627 / FGSC 10392)</name>
    <name type="common">White button mushroom</name>
    <dbReference type="NCBI Taxonomy" id="597362"/>
    <lineage>
        <taxon>Eukaryota</taxon>
        <taxon>Fungi</taxon>
        <taxon>Dikarya</taxon>
        <taxon>Basidiomycota</taxon>
        <taxon>Agaricomycotina</taxon>
        <taxon>Agaricomycetes</taxon>
        <taxon>Agaricomycetidae</taxon>
        <taxon>Agaricales</taxon>
        <taxon>Agaricineae</taxon>
        <taxon>Agaricaceae</taxon>
        <taxon>Agaricus</taxon>
    </lineage>
</organism>
<evidence type="ECO:0000313" key="3">
    <source>
        <dbReference type="Proteomes" id="UP000008493"/>
    </source>
</evidence>
<dbReference type="HOGENOM" id="CLU_1389848_0_0_1"/>
<dbReference type="GeneID" id="18827790"/>
<proteinExistence type="predicted"/>
<protein>
    <submittedName>
        <fullName evidence="2">Uncharacterized protein</fullName>
    </submittedName>
</protein>
<dbReference type="OrthoDB" id="3267806at2759"/>
<evidence type="ECO:0000256" key="1">
    <source>
        <dbReference type="SAM" id="Phobius"/>
    </source>
</evidence>
<keyword evidence="1" id="KW-0472">Membrane</keyword>
<accession>K5VK88</accession>
<keyword evidence="1" id="KW-1133">Transmembrane helix</keyword>
<gene>
    <name evidence="2" type="ORF">AGABI1DRAFT_132873</name>
</gene>
<keyword evidence="1" id="KW-0812">Transmembrane</keyword>
<name>K5VK88_AGABU</name>